<dbReference type="GO" id="GO:0008081">
    <property type="term" value="F:phosphoric diester hydrolase activity"/>
    <property type="evidence" value="ECO:0007669"/>
    <property type="project" value="TreeGrafter"/>
</dbReference>
<comment type="subcellular location">
    <subcellularLocation>
        <location evidence="2">Secreted</location>
    </subcellularLocation>
</comment>
<dbReference type="PANTHER" id="PTHR10340">
    <property type="entry name" value="SPHINGOMYELIN PHOSPHODIESTERASE"/>
    <property type="match status" value="1"/>
</dbReference>
<evidence type="ECO:0000259" key="10">
    <source>
        <dbReference type="Pfam" id="PF00149"/>
    </source>
</evidence>
<evidence type="ECO:0000256" key="7">
    <source>
        <dbReference type="ARBA" id="ARBA00022801"/>
    </source>
</evidence>
<dbReference type="GO" id="GO:0005615">
    <property type="term" value="C:extracellular space"/>
    <property type="evidence" value="ECO:0007669"/>
    <property type="project" value="TreeGrafter"/>
</dbReference>
<keyword evidence="9" id="KW-0325">Glycoprotein</keyword>
<dbReference type="Proteomes" id="UP000466442">
    <property type="component" value="Unassembled WGS sequence"/>
</dbReference>
<dbReference type="InterPro" id="IPR041805">
    <property type="entry name" value="ASMase/PPN1_MPP"/>
</dbReference>
<reference evidence="12" key="1">
    <citation type="journal article" date="2021" name="Mol. Ecol. Resour.">
        <title>Apolygus lucorum genome provides insights into omnivorousness and mesophyll feeding.</title>
        <authorList>
            <person name="Liu Y."/>
            <person name="Liu H."/>
            <person name="Wang H."/>
            <person name="Huang T."/>
            <person name="Liu B."/>
            <person name="Yang B."/>
            <person name="Yin L."/>
            <person name="Li B."/>
            <person name="Zhang Y."/>
            <person name="Zhang S."/>
            <person name="Jiang F."/>
            <person name="Zhang X."/>
            <person name="Ren Y."/>
            <person name="Wang B."/>
            <person name="Wang S."/>
            <person name="Lu Y."/>
            <person name="Wu K."/>
            <person name="Fan W."/>
            <person name="Wang G."/>
        </authorList>
    </citation>
    <scope>NUCLEOTIDE SEQUENCE</scope>
    <source>
        <strain evidence="12">12Hb</strain>
    </source>
</reference>
<dbReference type="EMBL" id="WIXP02000007">
    <property type="protein sequence ID" value="KAF6207953.1"/>
    <property type="molecule type" value="Genomic_DNA"/>
</dbReference>
<keyword evidence="6" id="KW-0732">Signal</keyword>
<dbReference type="InterPro" id="IPR004843">
    <property type="entry name" value="Calcineurin-like_PHP"/>
</dbReference>
<feature type="domain" description="Sphingomyelin phosphodiesterase C-terminal" evidence="11">
    <location>
        <begin position="276"/>
        <end position="415"/>
    </location>
</feature>
<evidence type="ECO:0000313" key="13">
    <source>
        <dbReference type="Proteomes" id="UP000466442"/>
    </source>
</evidence>
<evidence type="ECO:0000256" key="2">
    <source>
        <dbReference type="ARBA" id="ARBA00004613"/>
    </source>
</evidence>
<gene>
    <name evidence="12" type="ORF">GE061_016402</name>
</gene>
<evidence type="ECO:0000256" key="6">
    <source>
        <dbReference type="ARBA" id="ARBA00022729"/>
    </source>
</evidence>
<keyword evidence="7" id="KW-0378">Hydrolase</keyword>
<comment type="similarity">
    <text evidence="3">Belongs to the acid sphingomyelinase family.</text>
</comment>
<evidence type="ECO:0000256" key="1">
    <source>
        <dbReference type="ARBA" id="ARBA00001947"/>
    </source>
</evidence>
<dbReference type="PANTHER" id="PTHR10340:SF57">
    <property type="entry name" value="METALLOPHOS DOMAIN-CONTAINING PROTEIN"/>
    <property type="match status" value="1"/>
</dbReference>
<proteinExistence type="inferred from homology"/>
<evidence type="ECO:0000256" key="3">
    <source>
        <dbReference type="ARBA" id="ARBA00008234"/>
    </source>
</evidence>
<evidence type="ECO:0000256" key="9">
    <source>
        <dbReference type="ARBA" id="ARBA00023180"/>
    </source>
</evidence>
<comment type="cofactor">
    <cofactor evidence="1">
        <name>Zn(2+)</name>
        <dbReference type="ChEBI" id="CHEBI:29105"/>
    </cofactor>
</comment>
<dbReference type="CDD" id="cd00842">
    <property type="entry name" value="MPP_ASMase"/>
    <property type="match status" value="1"/>
</dbReference>
<dbReference type="InterPro" id="IPR045473">
    <property type="entry name" value="ASM_C"/>
</dbReference>
<dbReference type="InterPro" id="IPR029052">
    <property type="entry name" value="Metallo-depent_PP-like"/>
</dbReference>
<comment type="caution">
    <text evidence="12">The sequence shown here is derived from an EMBL/GenBank/DDBJ whole genome shotgun (WGS) entry which is preliminary data.</text>
</comment>
<dbReference type="AlphaFoldDB" id="A0A6A4K503"/>
<dbReference type="GO" id="GO:0046872">
    <property type="term" value="F:metal ion binding"/>
    <property type="evidence" value="ECO:0007669"/>
    <property type="project" value="UniProtKB-KW"/>
</dbReference>
<sequence>MINRSEYARGYFWHITDIHYDVNYSVKGDPRKNCWRSHNNEGLPQRKPGRFGDYNCDSPWALVESAARAMRAKHGDNIEFVLWTGDGLSNTASGKSSDMQVHALQNLTHLLSHTFPSAFVFPVLGRNDPGSTPGERLGYKDVGHFWRQWLPTDAIQTFNKGGYYTIEQKEHKLRIIAINTNLYGGLYQGDDPLGQFHWLETTLTKSQSRKETVYLVGHMAPGADERQPDARPLYSEYYSRRLIELMRKHSHVIVGQFFGHLHSDTFRVIYNEGRVPVNWMLMAPAVSPRRTSSGANNPGVRLYKFETSTGQVLDYTQYYLDLNIANSRDHAEWQQEYNLTYYYGLKEVTALSLHELASTFNERNSQLFSRYYEANAVRLYGSPASGGCDDSCVQTHFCAVTRVDYAEFRSCLEAAASALSSTAPASFIRYAHLVLLAQLLVHYLSVT</sequence>
<dbReference type="Gene3D" id="3.60.21.10">
    <property type="match status" value="1"/>
</dbReference>
<feature type="domain" description="Calcineurin-like phosphoesterase" evidence="10">
    <location>
        <begin position="12"/>
        <end position="263"/>
    </location>
</feature>
<protein>
    <submittedName>
        <fullName evidence="12">Uncharacterized protein</fullName>
    </submittedName>
</protein>
<accession>A0A6A4K503</accession>
<dbReference type="Pfam" id="PF19272">
    <property type="entry name" value="ASMase_C"/>
    <property type="match status" value="1"/>
</dbReference>
<evidence type="ECO:0000256" key="8">
    <source>
        <dbReference type="ARBA" id="ARBA00022833"/>
    </source>
</evidence>
<evidence type="ECO:0000256" key="5">
    <source>
        <dbReference type="ARBA" id="ARBA00022723"/>
    </source>
</evidence>
<evidence type="ECO:0000259" key="11">
    <source>
        <dbReference type="Pfam" id="PF19272"/>
    </source>
</evidence>
<name>A0A6A4K503_APOLU</name>
<keyword evidence="13" id="KW-1185">Reference proteome</keyword>
<keyword evidence="5" id="KW-0479">Metal-binding</keyword>
<evidence type="ECO:0000313" key="12">
    <source>
        <dbReference type="EMBL" id="KAF6207953.1"/>
    </source>
</evidence>
<keyword evidence="8" id="KW-0862">Zinc</keyword>
<evidence type="ECO:0000256" key="4">
    <source>
        <dbReference type="ARBA" id="ARBA00022525"/>
    </source>
</evidence>
<dbReference type="SUPFAM" id="SSF56300">
    <property type="entry name" value="Metallo-dependent phosphatases"/>
    <property type="match status" value="1"/>
</dbReference>
<dbReference type="Pfam" id="PF00149">
    <property type="entry name" value="Metallophos"/>
    <property type="match status" value="1"/>
</dbReference>
<dbReference type="OrthoDB" id="348678at2759"/>
<organism evidence="12 13">
    <name type="scientific">Apolygus lucorum</name>
    <name type="common">Small green plant bug</name>
    <name type="synonym">Lygocoris lucorum</name>
    <dbReference type="NCBI Taxonomy" id="248454"/>
    <lineage>
        <taxon>Eukaryota</taxon>
        <taxon>Metazoa</taxon>
        <taxon>Ecdysozoa</taxon>
        <taxon>Arthropoda</taxon>
        <taxon>Hexapoda</taxon>
        <taxon>Insecta</taxon>
        <taxon>Pterygota</taxon>
        <taxon>Neoptera</taxon>
        <taxon>Paraneoptera</taxon>
        <taxon>Hemiptera</taxon>
        <taxon>Heteroptera</taxon>
        <taxon>Panheteroptera</taxon>
        <taxon>Cimicomorpha</taxon>
        <taxon>Miridae</taxon>
        <taxon>Mirini</taxon>
        <taxon>Apolygus</taxon>
    </lineage>
</organism>
<keyword evidence="4" id="KW-0964">Secreted</keyword>